<dbReference type="GO" id="GO:0016971">
    <property type="term" value="F:flavin-dependent sulfhydryl oxidase activity"/>
    <property type="evidence" value="ECO:0007669"/>
    <property type="project" value="InterPro"/>
</dbReference>
<evidence type="ECO:0000256" key="3">
    <source>
        <dbReference type="ARBA" id="ARBA00022827"/>
    </source>
</evidence>
<keyword evidence="5" id="KW-1015">Disulfide bond</keyword>
<dbReference type="FunFam" id="1.20.120.310:FF:000002">
    <property type="entry name" value="Sulfhydryl oxidase"/>
    <property type="match status" value="1"/>
</dbReference>
<dbReference type="Pfam" id="PF04777">
    <property type="entry name" value="Evr1_Alr"/>
    <property type="match status" value="1"/>
</dbReference>
<evidence type="ECO:0000313" key="8">
    <source>
        <dbReference type="EMBL" id="KZZ99668.1"/>
    </source>
</evidence>
<dbReference type="STRING" id="1081109.A0A168FAV4"/>
<feature type="domain" description="ERV/ALR sulfhydryl oxidase" evidence="7">
    <location>
        <begin position="87"/>
        <end position="187"/>
    </location>
</feature>
<gene>
    <name evidence="8" type="ORF">AAL_02240</name>
</gene>
<dbReference type="Proteomes" id="UP000078544">
    <property type="component" value="Unassembled WGS sequence"/>
</dbReference>
<evidence type="ECO:0000313" key="9">
    <source>
        <dbReference type="Proteomes" id="UP000078544"/>
    </source>
</evidence>
<dbReference type="PROSITE" id="PS51324">
    <property type="entry name" value="ERV_ALR"/>
    <property type="match status" value="1"/>
</dbReference>
<sequence length="239" mass="26328">MTRRQQFPLSVLLAFFIFLAVTYLFTGTTSVVARSPAPLPPPAEVPLSKDKSMAAQSPAKTKSVFEVDKNSILDLSQVDSIAPKLENATLKAELGRATWKFLHTMVARFPEKPSEKERLVLESFWNNFAMLYPCGDCARHFREMLQEHPPQTSSRNAAAGWLCAMHNKVNKRLGKPEYDCTTLGDAYDCGCGDDPKKDKGGVSLKDNHGAKKQGKEIGEKTLGLAKARKLVRAVGVAFS</sequence>
<proteinExistence type="predicted"/>
<evidence type="ECO:0000256" key="2">
    <source>
        <dbReference type="ARBA" id="ARBA00022630"/>
    </source>
</evidence>
<organism evidence="8 9">
    <name type="scientific">Moelleriella libera RCEF 2490</name>
    <dbReference type="NCBI Taxonomy" id="1081109"/>
    <lineage>
        <taxon>Eukaryota</taxon>
        <taxon>Fungi</taxon>
        <taxon>Dikarya</taxon>
        <taxon>Ascomycota</taxon>
        <taxon>Pezizomycotina</taxon>
        <taxon>Sordariomycetes</taxon>
        <taxon>Hypocreomycetidae</taxon>
        <taxon>Hypocreales</taxon>
        <taxon>Clavicipitaceae</taxon>
        <taxon>Moelleriella</taxon>
    </lineage>
</organism>
<dbReference type="EMBL" id="AZGY01000003">
    <property type="protein sequence ID" value="KZZ99668.1"/>
    <property type="molecule type" value="Genomic_DNA"/>
</dbReference>
<comment type="cofactor">
    <cofactor evidence="1 6">
        <name>FAD</name>
        <dbReference type="ChEBI" id="CHEBI:57692"/>
    </cofactor>
</comment>
<accession>A0A168FAV4</accession>
<dbReference type="GO" id="GO:0005739">
    <property type="term" value="C:mitochondrion"/>
    <property type="evidence" value="ECO:0007669"/>
    <property type="project" value="TreeGrafter"/>
</dbReference>
<dbReference type="AlphaFoldDB" id="A0A168FAV4"/>
<dbReference type="PANTHER" id="PTHR12645:SF1">
    <property type="entry name" value="FAD-LINKED SULFHYDRYL OXIDASE ERV2"/>
    <property type="match status" value="1"/>
</dbReference>
<reference evidence="8 9" key="1">
    <citation type="journal article" date="2016" name="Genome Biol. Evol.">
        <title>Divergent and convergent evolution of fungal pathogenicity.</title>
        <authorList>
            <person name="Shang Y."/>
            <person name="Xiao G."/>
            <person name="Zheng P."/>
            <person name="Cen K."/>
            <person name="Zhan S."/>
            <person name="Wang C."/>
        </authorList>
    </citation>
    <scope>NUCLEOTIDE SEQUENCE [LARGE SCALE GENOMIC DNA]</scope>
    <source>
        <strain evidence="8 9">RCEF 2490</strain>
    </source>
</reference>
<dbReference type="SUPFAM" id="SSF69000">
    <property type="entry name" value="FAD-dependent thiol oxidase"/>
    <property type="match status" value="1"/>
</dbReference>
<evidence type="ECO:0000256" key="4">
    <source>
        <dbReference type="ARBA" id="ARBA00023002"/>
    </source>
</evidence>
<evidence type="ECO:0000256" key="1">
    <source>
        <dbReference type="ARBA" id="ARBA00001974"/>
    </source>
</evidence>
<dbReference type="InterPro" id="IPR039799">
    <property type="entry name" value="ALR/ERV"/>
</dbReference>
<dbReference type="OrthoDB" id="59470at2759"/>
<name>A0A168FAV4_9HYPO</name>
<dbReference type="InterPro" id="IPR017905">
    <property type="entry name" value="ERV/ALR_sulphydryl_oxidase"/>
</dbReference>
<keyword evidence="9" id="KW-1185">Reference proteome</keyword>
<dbReference type="PANTHER" id="PTHR12645">
    <property type="entry name" value="ALR/ERV"/>
    <property type="match status" value="1"/>
</dbReference>
<dbReference type="InterPro" id="IPR036774">
    <property type="entry name" value="ERV/ALR_sulphydryl_oxid_sf"/>
</dbReference>
<comment type="caution">
    <text evidence="8">The sequence shown here is derived from an EMBL/GenBank/DDBJ whole genome shotgun (WGS) entry which is preliminary data.</text>
</comment>
<keyword evidence="3 6" id="KW-0274">FAD</keyword>
<dbReference type="GO" id="GO:0050660">
    <property type="term" value="F:flavin adenine dinucleotide binding"/>
    <property type="evidence" value="ECO:0007669"/>
    <property type="project" value="TreeGrafter"/>
</dbReference>
<dbReference type="Gene3D" id="1.20.120.310">
    <property type="entry name" value="ERV/ALR sulfhydryl oxidase domain"/>
    <property type="match status" value="1"/>
</dbReference>
<evidence type="ECO:0000259" key="7">
    <source>
        <dbReference type="PROSITE" id="PS51324"/>
    </source>
</evidence>
<evidence type="ECO:0000256" key="6">
    <source>
        <dbReference type="RuleBase" id="RU371123"/>
    </source>
</evidence>
<comment type="catalytic activity">
    <reaction evidence="6">
        <text>2 R'C(R)SH + O2 = R'C(R)S-S(R)CR' + H2O2</text>
        <dbReference type="Rhea" id="RHEA:17357"/>
        <dbReference type="ChEBI" id="CHEBI:15379"/>
        <dbReference type="ChEBI" id="CHEBI:16240"/>
        <dbReference type="ChEBI" id="CHEBI:16520"/>
        <dbReference type="ChEBI" id="CHEBI:17412"/>
        <dbReference type="EC" id="1.8.3.2"/>
    </reaction>
</comment>
<keyword evidence="4 6" id="KW-0560">Oxidoreductase</keyword>
<evidence type="ECO:0000256" key="5">
    <source>
        <dbReference type="ARBA" id="ARBA00023157"/>
    </source>
</evidence>
<protein>
    <recommendedName>
        <fullName evidence="6">Sulfhydryl oxidase</fullName>
        <ecNumber evidence="6">1.8.3.2</ecNumber>
    </recommendedName>
</protein>
<dbReference type="EC" id="1.8.3.2" evidence="6"/>
<keyword evidence="2 6" id="KW-0285">Flavoprotein</keyword>